<keyword evidence="2" id="KW-1185">Reference proteome</keyword>
<dbReference type="EMBL" id="BAABJO010000023">
    <property type="protein sequence ID" value="GAA5131246.1"/>
    <property type="molecule type" value="Genomic_DNA"/>
</dbReference>
<dbReference type="Proteomes" id="UP001500804">
    <property type="component" value="Unassembled WGS sequence"/>
</dbReference>
<organism evidence="1 2">
    <name type="scientific">Pseudonocardia adelaidensis</name>
    <dbReference type="NCBI Taxonomy" id="648754"/>
    <lineage>
        <taxon>Bacteria</taxon>
        <taxon>Bacillati</taxon>
        <taxon>Actinomycetota</taxon>
        <taxon>Actinomycetes</taxon>
        <taxon>Pseudonocardiales</taxon>
        <taxon>Pseudonocardiaceae</taxon>
        <taxon>Pseudonocardia</taxon>
    </lineage>
</organism>
<reference evidence="2" key="1">
    <citation type="journal article" date="2019" name="Int. J. Syst. Evol. Microbiol.">
        <title>The Global Catalogue of Microorganisms (GCM) 10K type strain sequencing project: providing services to taxonomists for standard genome sequencing and annotation.</title>
        <authorList>
            <consortium name="The Broad Institute Genomics Platform"/>
            <consortium name="The Broad Institute Genome Sequencing Center for Infectious Disease"/>
            <person name="Wu L."/>
            <person name="Ma J."/>
        </authorList>
    </citation>
    <scope>NUCLEOTIDE SEQUENCE [LARGE SCALE GENOMIC DNA]</scope>
    <source>
        <strain evidence="2">JCM 18302</strain>
    </source>
</reference>
<dbReference type="RefSeq" id="WP_345608408.1">
    <property type="nucleotide sequence ID" value="NZ_BAABJO010000023.1"/>
</dbReference>
<comment type="caution">
    <text evidence="1">The sequence shown here is derived from an EMBL/GenBank/DDBJ whole genome shotgun (WGS) entry which is preliminary data.</text>
</comment>
<accession>A0ABP9NRH2</accession>
<gene>
    <name evidence="1" type="ORF">GCM10023320_54290</name>
</gene>
<evidence type="ECO:0000313" key="2">
    <source>
        <dbReference type="Proteomes" id="UP001500804"/>
    </source>
</evidence>
<proteinExistence type="predicted"/>
<evidence type="ECO:0000313" key="1">
    <source>
        <dbReference type="EMBL" id="GAA5131246.1"/>
    </source>
</evidence>
<protein>
    <submittedName>
        <fullName evidence="1">Uncharacterized protein</fullName>
    </submittedName>
</protein>
<dbReference type="PROSITE" id="PS51257">
    <property type="entry name" value="PROKAR_LIPOPROTEIN"/>
    <property type="match status" value="1"/>
</dbReference>
<sequence>MGLISRAGASAALVVTFGGVLLGCGGSVADADAPDPTRRAPAPPSPFCAAAQANLEAIRPLNGLVAQGQVPRDELASTVAAVRRAGQDMVFAAPDDIRNDVERTVQALEMQLDVLVESGGDQTALSRDTDLVNRLNSPEFAGAGERVRAYVERNCTTGTPGTSTRR</sequence>
<name>A0ABP9NRH2_9PSEU</name>